<reference evidence="3 4" key="1">
    <citation type="submission" date="2018-03" db="EMBL/GenBank/DDBJ databases">
        <title>Actinopolyspora mortivallis from Sahara, screening for active biomolecules.</title>
        <authorList>
            <person name="Selama O."/>
            <person name="Wellington E.M.H."/>
            <person name="Hacene H."/>
        </authorList>
    </citation>
    <scope>NUCLEOTIDE SEQUENCE [LARGE SCALE GENOMIC DNA]</scope>
    <source>
        <strain evidence="3 4">M5A</strain>
    </source>
</reference>
<evidence type="ECO:0000313" key="4">
    <source>
        <dbReference type="Proteomes" id="UP000239352"/>
    </source>
</evidence>
<dbReference type="Gene3D" id="3.40.50.1820">
    <property type="entry name" value="alpha/beta hydrolase"/>
    <property type="match status" value="1"/>
</dbReference>
<dbReference type="AlphaFoldDB" id="A0A2T0GU72"/>
<accession>A0A2T0GU72</accession>
<protein>
    <submittedName>
        <fullName evidence="3">Alpha/beta hydrolase</fullName>
    </submittedName>
</protein>
<feature type="region of interest" description="Disordered" evidence="1">
    <location>
        <begin position="192"/>
        <end position="225"/>
    </location>
</feature>
<dbReference type="InterPro" id="IPR046879">
    <property type="entry name" value="KANL3/Tex30_Abhydrolase"/>
</dbReference>
<dbReference type="Pfam" id="PF20408">
    <property type="entry name" value="Abhydrolase_11"/>
    <property type="match status" value="1"/>
</dbReference>
<evidence type="ECO:0000259" key="2">
    <source>
        <dbReference type="Pfam" id="PF20408"/>
    </source>
</evidence>
<evidence type="ECO:0000256" key="1">
    <source>
        <dbReference type="SAM" id="MobiDB-lite"/>
    </source>
</evidence>
<dbReference type="InterPro" id="IPR029058">
    <property type="entry name" value="AB_hydrolase_fold"/>
</dbReference>
<dbReference type="SUPFAM" id="SSF53474">
    <property type="entry name" value="alpha/beta-Hydrolases"/>
    <property type="match status" value="1"/>
</dbReference>
<dbReference type="Proteomes" id="UP000239352">
    <property type="component" value="Unassembled WGS sequence"/>
</dbReference>
<proteinExistence type="predicted"/>
<dbReference type="InParanoid" id="A0A2T0GU72"/>
<feature type="compositionally biased region" description="Basic and acidic residues" evidence="1">
    <location>
        <begin position="192"/>
        <end position="204"/>
    </location>
</feature>
<keyword evidence="4" id="KW-1185">Reference proteome</keyword>
<sequence>MAVLVLHGGRPHSKKPMRPWRLAYLRMWWLARTLRAAVSATSRPATVWLLRNRLRGWNEPLRDPLVDARWATAAIRARQPDTRIVLVGHSMGGRAALLLGDEPGVDGVCALAPWVETSDPCEHLGDTEALLVHGDRDSTTSARASADYARRAAQAGHRVRFRRVPGGGHAMLRHHREWANLVREFVVRAVEEAGSRRGSEHTSERPPSAPHSPESPDDDTRPRTG</sequence>
<evidence type="ECO:0000313" key="3">
    <source>
        <dbReference type="EMBL" id="PRW62647.1"/>
    </source>
</evidence>
<feature type="domain" description="KANL3/Tex30 alpha/beta hydrolase-like" evidence="2">
    <location>
        <begin position="60"/>
        <end position="175"/>
    </location>
</feature>
<dbReference type="STRING" id="1050202.GCA_000384035_02370"/>
<dbReference type="EMBL" id="PVSR01000028">
    <property type="protein sequence ID" value="PRW62647.1"/>
    <property type="molecule type" value="Genomic_DNA"/>
</dbReference>
<organism evidence="3 4">
    <name type="scientific">Actinopolyspora mortivallis</name>
    <dbReference type="NCBI Taxonomy" id="33906"/>
    <lineage>
        <taxon>Bacteria</taxon>
        <taxon>Bacillati</taxon>
        <taxon>Actinomycetota</taxon>
        <taxon>Actinomycetes</taxon>
        <taxon>Actinopolysporales</taxon>
        <taxon>Actinopolysporaceae</taxon>
        <taxon>Actinopolyspora</taxon>
    </lineage>
</organism>
<comment type="caution">
    <text evidence="3">The sequence shown here is derived from an EMBL/GenBank/DDBJ whole genome shotgun (WGS) entry which is preliminary data.</text>
</comment>
<gene>
    <name evidence="3" type="ORF">CEP50_14635</name>
</gene>
<keyword evidence="3" id="KW-0378">Hydrolase</keyword>
<dbReference type="RefSeq" id="WP_106114515.1">
    <property type="nucleotide sequence ID" value="NZ_PVSR01000028.1"/>
</dbReference>
<dbReference type="GO" id="GO:0016787">
    <property type="term" value="F:hydrolase activity"/>
    <property type="evidence" value="ECO:0007669"/>
    <property type="project" value="UniProtKB-KW"/>
</dbReference>
<name>A0A2T0GU72_ACTMO</name>